<sequence length="69" mass="7901">MDYFFPSHYPHLTSNSMSVVNAYRVVQTNAYLYKLSIFVLHPHVAQISCQAGACGVRREARRSRPTKQT</sequence>
<dbReference type="AlphaFoldDB" id="A0A4C1YRY9"/>
<reference evidence="1 2" key="1">
    <citation type="journal article" date="2019" name="Commun. Biol.">
        <title>The bagworm genome reveals a unique fibroin gene that provides high tensile strength.</title>
        <authorList>
            <person name="Kono N."/>
            <person name="Nakamura H."/>
            <person name="Ohtoshi R."/>
            <person name="Tomita M."/>
            <person name="Numata K."/>
            <person name="Arakawa K."/>
        </authorList>
    </citation>
    <scope>NUCLEOTIDE SEQUENCE [LARGE SCALE GENOMIC DNA]</scope>
</reference>
<proteinExistence type="predicted"/>
<accession>A0A4C1YRY9</accession>
<comment type="caution">
    <text evidence="1">The sequence shown here is derived from an EMBL/GenBank/DDBJ whole genome shotgun (WGS) entry which is preliminary data.</text>
</comment>
<evidence type="ECO:0000313" key="1">
    <source>
        <dbReference type="EMBL" id="GBP77419.1"/>
    </source>
</evidence>
<protein>
    <submittedName>
        <fullName evidence="1">Uncharacterized protein</fullName>
    </submittedName>
</protein>
<dbReference type="EMBL" id="BGZK01001330">
    <property type="protein sequence ID" value="GBP77419.1"/>
    <property type="molecule type" value="Genomic_DNA"/>
</dbReference>
<dbReference type="Proteomes" id="UP000299102">
    <property type="component" value="Unassembled WGS sequence"/>
</dbReference>
<organism evidence="1 2">
    <name type="scientific">Eumeta variegata</name>
    <name type="common">Bagworm moth</name>
    <name type="synonym">Eumeta japonica</name>
    <dbReference type="NCBI Taxonomy" id="151549"/>
    <lineage>
        <taxon>Eukaryota</taxon>
        <taxon>Metazoa</taxon>
        <taxon>Ecdysozoa</taxon>
        <taxon>Arthropoda</taxon>
        <taxon>Hexapoda</taxon>
        <taxon>Insecta</taxon>
        <taxon>Pterygota</taxon>
        <taxon>Neoptera</taxon>
        <taxon>Endopterygota</taxon>
        <taxon>Lepidoptera</taxon>
        <taxon>Glossata</taxon>
        <taxon>Ditrysia</taxon>
        <taxon>Tineoidea</taxon>
        <taxon>Psychidae</taxon>
        <taxon>Oiketicinae</taxon>
        <taxon>Eumeta</taxon>
    </lineage>
</organism>
<name>A0A4C1YRY9_EUMVA</name>
<keyword evidence="2" id="KW-1185">Reference proteome</keyword>
<evidence type="ECO:0000313" key="2">
    <source>
        <dbReference type="Proteomes" id="UP000299102"/>
    </source>
</evidence>
<gene>
    <name evidence="1" type="ORF">EVAR_24136_1</name>
</gene>